<proteinExistence type="predicted"/>
<dbReference type="KEGG" id="bbis:104984998"/>
<dbReference type="InterPro" id="IPR038915">
    <property type="entry name" value="PRR29-like"/>
</dbReference>
<gene>
    <name evidence="4" type="primary">LOC104984998</name>
</gene>
<feature type="region of interest" description="Disordered" evidence="1">
    <location>
        <begin position="51"/>
        <end position="75"/>
    </location>
</feature>
<dbReference type="Pfam" id="PF15248">
    <property type="entry name" value="DUF4587"/>
    <property type="match status" value="1"/>
</dbReference>
<feature type="region of interest" description="Disordered" evidence="1">
    <location>
        <begin position="185"/>
        <end position="210"/>
    </location>
</feature>
<name>A0A6P3H2E7_BISBB</name>
<feature type="compositionally biased region" description="Pro residues" evidence="1">
    <location>
        <begin position="185"/>
        <end position="196"/>
    </location>
</feature>
<accession>A0A6P3H2E7</accession>
<feature type="region of interest" description="Disordered" evidence="1">
    <location>
        <begin position="108"/>
        <end position="141"/>
    </location>
</feature>
<feature type="domain" description="DUF4587" evidence="2">
    <location>
        <begin position="160"/>
        <end position="200"/>
    </location>
</feature>
<evidence type="ECO:0000313" key="3">
    <source>
        <dbReference type="Proteomes" id="UP000515208"/>
    </source>
</evidence>
<keyword evidence="3" id="KW-1185">Reference proteome</keyword>
<evidence type="ECO:0000256" key="1">
    <source>
        <dbReference type="SAM" id="MobiDB-lite"/>
    </source>
</evidence>
<feature type="region of interest" description="Disordered" evidence="1">
    <location>
        <begin position="1"/>
        <end position="32"/>
    </location>
</feature>
<organism evidence="3 4">
    <name type="scientific">Bison bison bison</name>
    <name type="common">North American plains bison</name>
    <dbReference type="NCBI Taxonomy" id="43346"/>
    <lineage>
        <taxon>Eukaryota</taxon>
        <taxon>Metazoa</taxon>
        <taxon>Chordata</taxon>
        <taxon>Craniata</taxon>
        <taxon>Vertebrata</taxon>
        <taxon>Euteleostomi</taxon>
        <taxon>Mammalia</taxon>
        <taxon>Eutheria</taxon>
        <taxon>Laurasiatheria</taxon>
        <taxon>Artiodactyla</taxon>
        <taxon>Ruminantia</taxon>
        <taxon>Pecora</taxon>
        <taxon>Bovidae</taxon>
        <taxon>Bovinae</taxon>
        <taxon>Bison</taxon>
    </lineage>
</organism>
<dbReference type="OrthoDB" id="8962708at2759"/>
<protein>
    <submittedName>
        <fullName evidence="4">Uncharacterized protein C21orf58 homolog</fullName>
    </submittedName>
</protein>
<dbReference type="GeneID" id="104984998"/>
<dbReference type="PANTHER" id="PTHR28604:SF2">
    <property type="entry name" value="RIKEN CDNA 2610028H24 GENE"/>
    <property type="match status" value="1"/>
</dbReference>
<sequence>MTPEWGCFSPAEQSFQREPSSVPSCGPGMLDSSVADQLTRLTLKLLKKKLEQEREDVEGASEDPHVVPGDEDGPETALRSALRMRKDLLQRLWEQRLLEEASRVHHHRGVHGGAQGSVLPPEAPPVSIHPTVSPAPPALDPPRIIQHPVTSPPCPSHTEVVEMMLMQNAQAHQLLTQALMLRALPPPALAPTPPHLTPQAGSTPRPRPEDLVASPPGTHVFLAPGLCFLPNAPGAPQGNPRGGQVVPARPRQLPPELRELCGSLVRRCPPLLTLTSS</sequence>
<dbReference type="RefSeq" id="XP_010833289.1">
    <property type="nucleotide sequence ID" value="XM_010834987.1"/>
</dbReference>
<evidence type="ECO:0000313" key="4">
    <source>
        <dbReference type="RefSeq" id="XP_010833289.1"/>
    </source>
</evidence>
<reference evidence="4" key="1">
    <citation type="submission" date="2025-08" db="UniProtKB">
        <authorList>
            <consortium name="RefSeq"/>
        </authorList>
    </citation>
    <scope>IDENTIFICATION</scope>
    <source>
        <tissue evidence="4">Blood</tissue>
    </source>
</reference>
<dbReference type="Proteomes" id="UP000515208">
    <property type="component" value="Unplaced"/>
</dbReference>
<evidence type="ECO:0000259" key="2">
    <source>
        <dbReference type="Pfam" id="PF15248"/>
    </source>
</evidence>
<dbReference type="PANTHER" id="PTHR28604">
    <property type="match status" value="1"/>
</dbReference>
<feature type="compositionally biased region" description="Polar residues" evidence="1">
    <location>
        <begin position="11"/>
        <end position="23"/>
    </location>
</feature>
<dbReference type="InterPro" id="IPR027904">
    <property type="entry name" value="DUF4587"/>
</dbReference>
<dbReference type="AlphaFoldDB" id="A0A6P3H2E7"/>